<dbReference type="InterPro" id="IPR036680">
    <property type="entry name" value="SPOR-like_sf"/>
</dbReference>
<evidence type="ECO:0000313" key="4">
    <source>
        <dbReference type="Proteomes" id="UP000094009"/>
    </source>
</evidence>
<dbReference type="AlphaFoldDB" id="A0A853L154"/>
<dbReference type="Proteomes" id="UP000094009">
    <property type="component" value="Unassembled WGS sequence"/>
</dbReference>
<reference evidence="3 4" key="1">
    <citation type="submission" date="2014-07" db="EMBL/GenBank/DDBJ databases">
        <title>Draft genome sequence of Thalassospira tepidiphila 1-1B.</title>
        <authorList>
            <person name="Lai Q."/>
            <person name="Shao Z."/>
        </authorList>
    </citation>
    <scope>NUCLEOTIDE SEQUENCE [LARGE SCALE GENOMIC DNA]</scope>
    <source>
        <strain evidence="3 4">MCCC 1A03514</strain>
    </source>
</reference>
<organism evidence="3 4">
    <name type="scientific">Thalassospira tepidiphila MCCC 1A03514</name>
    <dbReference type="NCBI Taxonomy" id="1177930"/>
    <lineage>
        <taxon>Bacteria</taxon>
        <taxon>Pseudomonadati</taxon>
        <taxon>Pseudomonadota</taxon>
        <taxon>Alphaproteobacteria</taxon>
        <taxon>Rhodospirillales</taxon>
        <taxon>Thalassospiraceae</taxon>
        <taxon>Thalassospira</taxon>
    </lineage>
</organism>
<feature type="region of interest" description="Disordered" evidence="1">
    <location>
        <begin position="268"/>
        <end position="291"/>
    </location>
</feature>
<evidence type="ECO:0000259" key="2">
    <source>
        <dbReference type="PROSITE" id="PS51724"/>
    </source>
</evidence>
<proteinExistence type="predicted"/>
<dbReference type="EMBL" id="JPVZ01000003">
    <property type="protein sequence ID" value="OAZ10629.1"/>
    <property type="molecule type" value="Genomic_DNA"/>
</dbReference>
<evidence type="ECO:0000313" key="3">
    <source>
        <dbReference type="EMBL" id="OAZ10629.1"/>
    </source>
</evidence>
<dbReference type="Pfam" id="PF05036">
    <property type="entry name" value="SPOR"/>
    <property type="match status" value="1"/>
</dbReference>
<feature type="domain" description="SPOR" evidence="2">
    <location>
        <begin position="291"/>
        <end position="376"/>
    </location>
</feature>
<protein>
    <recommendedName>
        <fullName evidence="2">SPOR domain-containing protein</fullName>
    </recommendedName>
</protein>
<name>A0A853L154_9PROT</name>
<dbReference type="SUPFAM" id="SSF110997">
    <property type="entry name" value="Sporulation related repeat"/>
    <property type="match status" value="1"/>
</dbReference>
<gene>
    <name evidence="3" type="ORF">TH4_10475</name>
</gene>
<accession>A0A853L154</accession>
<sequence>MAKDGSTPSEPISLDRSPEDNFLQAISYDMDGNYESARKLYVWLTATPPDAKIDLDCGQDVRLSGSINSLAQRRLVTLDASSPKYARSKEIDAVVASATVAPGPELPNPPKVERDRRFYETGGVVEAEPEAPTSPVVRMEMEVSENTARLTRVDRQAAAPNATPEATPVPAAELTDGPASSGTETAVSKLAPVAAPAPVPSQSVQSAAPVPVIAAPTIAGDAASTEHKGAMVTSNARPTEQGELDIVDPKPGAPMIELPITSTEPVATQNAMAPSTENSAPAQTAGSQTAQSDSPYYAVQLAAYRSRGRAEDAWTKFQSASHGMLAAADHEVVSIAIEGKGLFFRLLTGMYASSGEATQACNSLKSAGTDCLVRRVSP</sequence>
<feature type="region of interest" description="Disordered" evidence="1">
    <location>
        <begin position="154"/>
        <end position="185"/>
    </location>
</feature>
<dbReference type="PROSITE" id="PS51724">
    <property type="entry name" value="SPOR"/>
    <property type="match status" value="1"/>
</dbReference>
<feature type="compositionally biased region" description="Low complexity" evidence="1">
    <location>
        <begin position="157"/>
        <end position="173"/>
    </location>
</feature>
<comment type="caution">
    <text evidence="3">The sequence shown here is derived from an EMBL/GenBank/DDBJ whole genome shotgun (WGS) entry which is preliminary data.</text>
</comment>
<dbReference type="InterPro" id="IPR007730">
    <property type="entry name" value="SPOR-like_dom"/>
</dbReference>
<dbReference type="RefSeq" id="WP_064780968.1">
    <property type="nucleotide sequence ID" value="NZ_JPVZ01000003.1"/>
</dbReference>
<evidence type="ECO:0000256" key="1">
    <source>
        <dbReference type="SAM" id="MobiDB-lite"/>
    </source>
</evidence>
<dbReference type="GO" id="GO:0042834">
    <property type="term" value="F:peptidoglycan binding"/>
    <property type="evidence" value="ECO:0007669"/>
    <property type="project" value="InterPro"/>
</dbReference>
<dbReference type="Gene3D" id="3.30.70.1070">
    <property type="entry name" value="Sporulation related repeat"/>
    <property type="match status" value="1"/>
</dbReference>